<evidence type="ECO:0000313" key="4">
    <source>
        <dbReference type="Proteomes" id="UP000288805"/>
    </source>
</evidence>
<feature type="domain" description="Disease resistance protein At4g27190-like leucine-rich repeats" evidence="2">
    <location>
        <begin position="125"/>
        <end position="220"/>
    </location>
</feature>
<evidence type="ECO:0000259" key="2">
    <source>
        <dbReference type="Pfam" id="PF23247"/>
    </source>
</evidence>
<keyword evidence="1" id="KW-0611">Plant defense</keyword>
<organism evidence="3 4">
    <name type="scientific">Vitis vinifera</name>
    <name type="common">Grape</name>
    <dbReference type="NCBI Taxonomy" id="29760"/>
    <lineage>
        <taxon>Eukaryota</taxon>
        <taxon>Viridiplantae</taxon>
        <taxon>Streptophyta</taxon>
        <taxon>Embryophyta</taxon>
        <taxon>Tracheophyta</taxon>
        <taxon>Spermatophyta</taxon>
        <taxon>Magnoliopsida</taxon>
        <taxon>eudicotyledons</taxon>
        <taxon>Gunneridae</taxon>
        <taxon>Pentapetalae</taxon>
        <taxon>rosids</taxon>
        <taxon>Vitales</taxon>
        <taxon>Vitaceae</taxon>
        <taxon>Viteae</taxon>
        <taxon>Vitis</taxon>
    </lineage>
</organism>
<dbReference type="EMBL" id="QGNW01001357">
    <property type="protein sequence ID" value="RVW44386.1"/>
    <property type="molecule type" value="Genomic_DNA"/>
</dbReference>
<dbReference type="SUPFAM" id="SSF52047">
    <property type="entry name" value="RNI-like"/>
    <property type="match status" value="1"/>
</dbReference>
<sequence>MSILMISDGMPMWKKLVEEVCNLDRLEALQLYFPEVLLLNNLMDGSSINLPGMHFRFTVGSHLKPIISRLPLEAIAKFEEEERCLKYVNGKGVPTKIEEVLELTTALFLDRHSTATSLSEFGIENMRNLKVCVLGECDEIQTITDADEDDDGGVVLKSLEYLNLYYMKNLRSIWKGPLGWCSQLHLKALVLHTCPQLTTIFTWNEAFYLTNLEELVVEDCPKIESIVVTHDPTGTEPMLWTNYLFPKLKKISLHYMPKLEVHSNELKVIIGEAEWWRELKWSKSEWLQPPNLDAIFHPIEKDTYFVTRLAEINDQLQARMQETELSQQSAVSFLVFFLVYEAQFPGDSLKAPAVQDGTSSKQKQFA</sequence>
<dbReference type="Proteomes" id="UP000288805">
    <property type="component" value="Unassembled WGS sequence"/>
</dbReference>
<dbReference type="PANTHER" id="PTHR33463:SF179">
    <property type="entry name" value="NB-ARC DOMAIN-CONTAINING PROTEIN"/>
    <property type="match status" value="1"/>
</dbReference>
<dbReference type="InterPro" id="IPR057135">
    <property type="entry name" value="At4g27190-like_LRR"/>
</dbReference>
<dbReference type="Pfam" id="PF23247">
    <property type="entry name" value="LRR_RPS2"/>
    <property type="match status" value="1"/>
</dbReference>
<dbReference type="AlphaFoldDB" id="A0A438E9E5"/>
<proteinExistence type="predicted"/>
<protein>
    <recommendedName>
        <fullName evidence="2">Disease resistance protein At4g27190-like leucine-rich repeats domain-containing protein</fullName>
    </recommendedName>
</protein>
<dbReference type="InterPro" id="IPR050905">
    <property type="entry name" value="Plant_NBS-LRR"/>
</dbReference>
<name>A0A438E9E5_VITVI</name>
<dbReference type="PANTHER" id="PTHR33463">
    <property type="entry name" value="NB-ARC DOMAIN-CONTAINING PROTEIN-RELATED"/>
    <property type="match status" value="1"/>
</dbReference>
<dbReference type="Gene3D" id="3.80.10.10">
    <property type="entry name" value="Ribonuclease Inhibitor"/>
    <property type="match status" value="1"/>
</dbReference>
<reference evidence="3 4" key="1">
    <citation type="journal article" date="2018" name="PLoS Genet.">
        <title>Population sequencing reveals clonal diversity and ancestral inbreeding in the grapevine cultivar Chardonnay.</title>
        <authorList>
            <person name="Roach M.J."/>
            <person name="Johnson D.L."/>
            <person name="Bohlmann J."/>
            <person name="van Vuuren H.J."/>
            <person name="Jones S.J."/>
            <person name="Pretorius I.S."/>
            <person name="Schmidt S.A."/>
            <person name="Borneman A.R."/>
        </authorList>
    </citation>
    <scope>NUCLEOTIDE SEQUENCE [LARGE SCALE GENOMIC DNA]</scope>
    <source>
        <strain evidence="4">cv. Chardonnay</strain>
        <tissue evidence="3">Leaf</tissue>
    </source>
</reference>
<dbReference type="InterPro" id="IPR032675">
    <property type="entry name" value="LRR_dom_sf"/>
</dbReference>
<evidence type="ECO:0000313" key="3">
    <source>
        <dbReference type="EMBL" id="RVW44386.1"/>
    </source>
</evidence>
<gene>
    <name evidence="3" type="ORF">CK203_071017</name>
</gene>
<evidence type="ECO:0000256" key="1">
    <source>
        <dbReference type="ARBA" id="ARBA00022821"/>
    </source>
</evidence>
<comment type="caution">
    <text evidence="3">The sequence shown here is derived from an EMBL/GenBank/DDBJ whole genome shotgun (WGS) entry which is preliminary data.</text>
</comment>
<accession>A0A438E9E5</accession>